<dbReference type="EMBL" id="MF997424">
    <property type="protein sequence ID" value="AVR57701.1"/>
    <property type="molecule type" value="Genomic_DNA"/>
</dbReference>
<dbReference type="InterPro" id="IPR002711">
    <property type="entry name" value="HNH"/>
</dbReference>
<geneLocation type="mitochondrion" evidence="2"/>
<gene>
    <name evidence="2" type="primary">AI1</name>
</gene>
<accession>A0A2R4A3R4</accession>
<dbReference type="GO" id="GO:0004519">
    <property type="term" value="F:endonuclease activity"/>
    <property type="evidence" value="ECO:0007669"/>
    <property type="project" value="InterPro"/>
</dbReference>
<name>A0A2R4A3R4_9STRA</name>
<evidence type="ECO:0000313" key="2">
    <source>
        <dbReference type="EMBL" id="AVR57701.1"/>
    </source>
</evidence>
<dbReference type="InterPro" id="IPR003615">
    <property type="entry name" value="HNH_nuc"/>
</dbReference>
<dbReference type="GO" id="GO:0008270">
    <property type="term" value="F:zinc ion binding"/>
    <property type="evidence" value="ECO:0007669"/>
    <property type="project" value="InterPro"/>
</dbReference>
<dbReference type="AlphaFoldDB" id="A0A2R4A3R4"/>
<organism evidence="2">
    <name type="scientific">Halamphora calidilacuna</name>
    <dbReference type="NCBI Taxonomy" id="2133758"/>
    <lineage>
        <taxon>Eukaryota</taxon>
        <taxon>Sar</taxon>
        <taxon>Stramenopiles</taxon>
        <taxon>Ochrophyta</taxon>
        <taxon>Bacillariophyta</taxon>
        <taxon>Bacillariophyceae</taxon>
        <taxon>Bacillariophycidae</taxon>
        <taxon>Naviculales</taxon>
        <taxon>Amphipleuraceae</taxon>
        <taxon>Halamphora</taxon>
    </lineage>
</organism>
<proteinExistence type="predicted"/>
<reference evidence="2" key="1">
    <citation type="submission" date="2017-09" db="EMBL/GenBank/DDBJ databases">
        <title>Your Publication.</title>
        <authorList>
            <person name="Keepers K.G."/>
            <person name="Pogoda C.S."/>
            <person name="Hamsher S.E."/>
            <person name="Stepanek J.G."/>
            <person name="Kane N.C."/>
            <person name="Kociolek J.P."/>
        </authorList>
    </citation>
    <scope>NUCLEOTIDE SEQUENCE</scope>
</reference>
<feature type="domain" description="HNH nuclease" evidence="1">
    <location>
        <begin position="149"/>
        <end position="203"/>
    </location>
</feature>
<dbReference type="InterPro" id="IPR013597">
    <property type="entry name" value="Mat_intron_G2"/>
</dbReference>
<dbReference type="Pfam" id="PF01844">
    <property type="entry name" value="HNH"/>
    <property type="match status" value="1"/>
</dbReference>
<protein>
    <recommendedName>
        <fullName evidence="1">HNH nuclease domain-containing protein</fullName>
    </recommendedName>
</protein>
<dbReference type="Pfam" id="PF08388">
    <property type="entry name" value="GIIM"/>
    <property type="match status" value="1"/>
</dbReference>
<dbReference type="SMART" id="SM00507">
    <property type="entry name" value="HNHc"/>
    <property type="match status" value="1"/>
</dbReference>
<keyword evidence="2" id="KW-0496">Mitochondrion</keyword>
<evidence type="ECO:0000259" key="1">
    <source>
        <dbReference type="SMART" id="SM00507"/>
    </source>
</evidence>
<sequence length="210" mass="24957">MESRQKHFRSIDKIIRKYKTAKQSYIIKKLNPIIIGWVNYFRISHFLTTTIASSMEQILYKKLSYWAKRKLNTNNLSAGYKKFWHKINGRRQFTYKNHACENLSLALYRKIAKGYSLVKYQKVKADISIYNGDVTYWSKRALTPELQTTKRLKLLQKQKYKCNICLKYFLLVDITEIDHIKLRSEGGSHKLTNLQILHAVCHDYKKSKVK</sequence>
<dbReference type="CDD" id="cd00085">
    <property type="entry name" value="HNHc"/>
    <property type="match status" value="1"/>
</dbReference>
<dbReference type="GO" id="GO:0003676">
    <property type="term" value="F:nucleic acid binding"/>
    <property type="evidence" value="ECO:0007669"/>
    <property type="project" value="InterPro"/>
</dbReference>
<dbReference type="Gene3D" id="1.10.30.50">
    <property type="match status" value="1"/>
</dbReference>